<dbReference type="GO" id="GO:0005635">
    <property type="term" value="C:nuclear envelope"/>
    <property type="evidence" value="ECO:0007669"/>
    <property type="project" value="TreeGrafter"/>
</dbReference>
<evidence type="ECO:0000256" key="2">
    <source>
        <dbReference type="ARBA" id="ARBA00022692"/>
    </source>
</evidence>
<dbReference type="PANTHER" id="PTHR12911:SF8">
    <property type="entry name" value="KLAROID PROTEIN-RELATED"/>
    <property type="match status" value="1"/>
</dbReference>
<comment type="caution">
    <text evidence="7">The sequence shown here is derived from an EMBL/GenBank/DDBJ whole genome shotgun (WGS) entry which is preliminary data.</text>
</comment>
<accession>A0AAW2HI72</accession>
<evidence type="ECO:0000256" key="5">
    <source>
        <dbReference type="SAM" id="Phobius"/>
    </source>
</evidence>
<evidence type="ECO:0000313" key="7">
    <source>
        <dbReference type="EMBL" id="KAL0269413.1"/>
    </source>
</evidence>
<dbReference type="EMBL" id="JARGDH010000004">
    <property type="protein sequence ID" value="KAL0269413.1"/>
    <property type="molecule type" value="Genomic_DNA"/>
</dbReference>
<dbReference type="InterPro" id="IPR045119">
    <property type="entry name" value="SUN1-5"/>
</dbReference>
<protein>
    <recommendedName>
        <fullName evidence="6">SUN domain-containing protein</fullName>
    </recommendedName>
</protein>
<comment type="subcellular location">
    <subcellularLocation>
        <location evidence="1">Membrane</location>
    </subcellularLocation>
</comment>
<feature type="transmembrane region" description="Helical" evidence="5">
    <location>
        <begin position="21"/>
        <end position="42"/>
    </location>
</feature>
<keyword evidence="2 5" id="KW-0812">Transmembrane</keyword>
<dbReference type="Pfam" id="PF07738">
    <property type="entry name" value="Sad1_UNC"/>
    <property type="match status" value="1"/>
</dbReference>
<evidence type="ECO:0000256" key="4">
    <source>
        <dbReference type="ARBA" id="ARBA00023136"/>
    </source>
</evidence>
<dbReference type="GO" id="GO:0016020">
    <property type="term" value="C:membrane"/>
    <property type="evidence" value="ECO:0007669"/>
    <property type="project" value="UniProtKB-SubCell"/>
</dbReference>
<sequence>MMHPLGDDVDCEPASNSRFRCLCKVLGVALMAIFVIGFLILMTEPLDDKENEKPSDCDKLCTGGCEVKLGEKAKEEIRSLIQKEIQTSKKICSKNNRMNPEQMRSIIKDEIKRHYRVSLKPDFASSSAGGMILSASRTWTEGYSYVYFLFIPLRSTAPAPSIILEATRQPGDCWPMEGCQGYVVIQLAARTNVVGFTVEHIDAAMSLSGGTPEAPNKFSVYGLYRSNDPLSDGHHFGTYTYDNKGDEEAQYFRVQNVNRKSFLYVALEVLSNHGNEKYTCIYRFQVHGFIDRAYHCQDGP</sequence>
<dbReference type="PANTHER" id="PTHR12911">
    <property type="entry name" value="SAD1/UNC-84-LIKE PROTEIN-RELATED"/>
    <property type="match status" value="1"/>
</dbReference>
<evidence type="ECO:0000256" key="1">
    <source>
        <dbReference type="ARBA" id="ARBA00004370"/>
    </source>
</evidence>
<evidence type="ECO:0000259" key="6">
    <source>
        <dbReference type="PROSITE" id="PS51469"/>
    </source>
</evidence>
<dbReference type="Gene3D" id="2.60.120.260">
    <property type="entry name" value="Galactose-binding domain-like"/>
    <property type="match status" value="1"/>
</dbReference>
<reference evidence="7" key="1">
    <citation type="journal article" date="2024" name="Gigascience">
        <title>Chromosome-level genome of the poultry shaft louse Menopon gallinae provides insight into the host-switching and adaptive evolution of parasitic lice.</title>
        <authorList>
            <person name="Xu Y."/>
            <person name="Ma L."/>
            <person name="Liu S."/>
            <person name="Liang Y."/>
            <person name="Liu Q."/>
            <person name="He Z."/>
            <person name="Tian L."/>
            <person name="Duan Y."/>
            <person name="Cai W."/>
            <person name="Li H."/>
            <person name="Song F."/>
        </authorList>
    </citation>
    <scope>NUCLEOTIDE SEQUENCE</scope>
    <source>
        <strain evidence="7">Cailab_2023a</strain>
    </source>
</reference>
<dbReference type="AlphaFoldDB" id="A0AAW2HI72"/>
<feature type="domain" description="SUN" evidence="6">
    <location>
        <begin position="127"/>
        <end position="291"/>
    </location>
</feature>
<evidence type="ECO:0000256" key="3">
    <source>
        <dbReference type="ARBA" id="ARBA00022989"/>
    </source>
</evidence>
<name>A0AAW2HI72_9NEOP</name>
<gene>
    <name evidence="7" type="ORF">PYX00_007156</name>
</gene>
<organism evidence="7">
    <name type="scientific">Menopon gallinae</name>
    <name type="common">poultry shaft louse</name>
    <dbReference type="NCBI Taxonomy" id="328185"/>
    <lineage>
        <taxon>Eukaryota</taxon>
        <taxon>Metazoa</taxon>
        <taxon>Ecdysozoa</taxon>
        <taxon>Arthropoda</taxon>
        <taxon>Hexapoda</taxon>
        <taxon>Insecta</taxon>
        <taxon>Pterygota</taxon>
        <taxon>Neoptera</taxon>
        <taxon>Paraneoptera</taxon>
        <taxon>Psocodea</taxon>
        <taxon>Troctomorpha</taxon>
        <taxon>Phthiraptera</taxon>
        <taxon>Amblycera</taxon>
        <taxon>Menoponidae</taxon>
        <taxon>Menopon</taxon>
    </lineage>
</organism>
<dbReference type="PROSITE" id="PS51469">
    <property type="entry name" value="SUN"/>
    <property type="match status" value="1"/>
</dbReference>
<dbReference type="InterPro" id="IPR012919">
    <property type="entry name" value="SUN_dom"/>
</dbReference>
<keyword evidence="4 5" id="KW-0472">Membrane</keyword>
<dbReference type="GO" id="GO:0043495">
    <property type="term" value="F:protein-membrane adaptor activity"/>
    <property type="evidence" value="ECO:0007669"/>
    <property type="project" value="TreeGrafter"/>
</dbReference>
<proteinExistence type="predicted"/>
<keyword evidence="3 5" id="KW-1133">Transmembrane helix</keyword>